<dbReference type="AlphaFoldDB" id="R7TML1"/>
<proteinExistence type="predicted"/>
<dbReference type="EnsemblMetazoa" id="CapteT191006">
    <property type="protein sequence ID" value="CapteP191006"/>
    <property type="gene ID" value="CapteG191006"/>
</dbReference>
<reference evidence="2" key="3">
    <citation type="submission" date="2015-06" db="UniProtKB">
        <authorList>
            <consortium name="EnsemblMetazoa"/>
        </authorList>
    </citation>
    <scope>IDENTIFICATION</scope>
</reference>
<sequence length="178" mass="20096">MPIIITSKSKNSQRVADILQQDPGVTRGSARTRIFCKFYQHGKQKNGGQQTPLVQTMCQEECSNWVGKQDFKNDPETDGKHLKLSNIFSQAQPKTAENSHELNHDICLWFALDLRIKKILYQALPICGATRKIHPRKDAVSIKDHILGSVTKFISFDDLKDKVVFTTHDGASVMKKTS</sequence>
<dbReference type="Proteomes" id="UP000014760">
    <property type="component" value="Unassembled WGS sequence"/>
</dbReference>
<dbReference type="HOGENOM" id="CLU_1512037_0_0_1"/>
<evidence type="ECO:0000313" key="3">
    <source>
        <dbReference type="Proteomes" id="UP000014760"/>
    </source>
</evidence>
<dbReference type="EMBL" id="KB309320">
    <property type="protein sequence ID" value="ELT94772.1"/>
    <property type="molecule type" value="Genomic_DNA"/>
</dbReference>
<gene>
    <name evidence="1" type="ORF">CAPTEDRAFT_191006</name>
</gene>
<evidence type="ECO:0000313" key="2">
    <source>
        <dbReference type="EnsemblMetazoa" id="CapteP191006"/>
    </source>
</evidence>
<keyword evidence="3" id="KW-1185">Reference proteome</keyword>
<protein>
    <submittedName>
        <fullName evidence="1 2">Uncharacterized protein</fullName>
    </submittedName>
</protein>
<reference evidence="3" key="1">
    <citation type="submission" date="2012-12" db="EMBL/GenBank/DDBJ databases">
        <authorList>
            <person name="Hellsten U."/>
            <person name="Grimwood J."/>
            <person name="Chapman J.A."/>
            <person name="Shapiro H."/>
            <person name="Aerts A."/>
            <person name="Otillar R.P."/>
            <person name="Terry A.Y."/>
            <person name="Boore J.L."/>
            <person name="Simakov O."/>
            <person name="Marletaz F."/>
            <person name="Cho S.-J."/>
            <person name="Edsinger-Gonzales E."/>
            <person name="Havlak P."/>
            <person name="Kuo D.-H."/>
            <person name="Larsson T."/>
            <person name="Lv J."/>
            <person name="Arendt D."/>
            <person name="Savage R."/>
            <person name="Osoegawa K."/>
            <person name="de Jong P."/>
            <person name="Lindberg D.R."/>
            <person name="Seaver E.C."/>
            <person name="Weisblat D.A."/>
            <person name="Putnam N.H."/>
            <person name="Grigoriev I.V."/>
            <person name="Rokhsar D.S."/>
        </authorList>
    </citation>
    <scope>NUCLEOTIDE SEQUENCE</scope>
    <source>
        <strain evidence="3">I ESC-2004</strain>
    </source>
</reference>
<dbReference type="EMBL" id="AMQN01012130">
    <property type="status" value="NOT_ANNOTATED_CDS"/>
    <property type="molecule type" value="Genomic_DNA"/>
</dbReference>
<reference evidence="1 3" key="2">
    <citation type="journal article" date="2013" name="Nature">
        <title>Insights into bilaterian evolution from three spiralian genomes.</title>
        <authorList>
            <person name="Simakov O."/>
            <person name="Marletaz F."/>
            <person name="Cho S.J."/>
            <person name="Edsinger-Gonzales E."/>
            <person name="Havlak P."/>
            <person name="Hellsten U."/>
            <person name="Kuo D.H."/>
            <person name="Larsson T."/>
            <person name="Lv J."/>
            <person name="Arendt D."/>
            <person name="Savage R."/>
            <person name="Osoegawa K."/>
            <person name="de Jong P."/>
            <person name="Grimwood J."/>
            <person name="Chapman J.A."/>
            <person name="Shapiro H."/>
            <person name="Aerts A."/>
            <person name="Otillar R.P."/>
            <person name="Terry A.Y."/>
            <person name="Boore J.L."/>
            <person name="Grigoriev I.V."/>
            <person name="Lindberg D.R."/>
            <person name="Seaver E.C."/>
            <person name="Weisblat D.A."/>
            <person name="Putnam N.H."/>
            <person name="Rokhsar D.S."/>
        </authorList>
    </citation>
    <scope>NUCLEOTIDE SEQUENCE</scope>
    <source>
        <strain evidence="1 3">I ESC-2004</strain>
    </source>
</reference>
<organism evidence="1">
    <name type="scientific">Capitella teleta</name>
    <name type="common">Polychaete worm</name>
    <dbReference type="NCBI Taxonomy" id="283909"/>
    <lineage>
        <taxon>Eukaryota</taxon>
        <taxon>Metazoa</taxon>
        <taxon>Spiralia</taxon>
        <taxon>Lophotrochozoa</taxon>
        <taxon>Annelida</taxon>
        <taxon>Polychaeta</taxon>
        <taxon>Sedentaria</taxon>
        <taxon>Scolecida</taxon>
        <taxon>Capitellidae</taxon>
        <taxon>Capitella</taxon>
    </lineage>
</organism>
<evidence type="ECO:0000313" key="1">
    <source>
        <dbReference type="EMBL" id="ELT94772.1"/>
    </source>
</evidence>
<accession>R7TML1</accession>
<name>R7TML1_CAPTE</name>